<feature type="transmembrane region" description="Helical" evidence="1">
    <location>
        <begin position="311"/>
        <end position="332"/>
    </location>
</feature>
<evidence type="ECO:0000256" key="1">
    <source>
        <dbReference type="SAM" id="Phobius"/>
    </source>
</evidence>
<dbReference type="GO" id="GO:0016020">
    <property type="term" value="C:membrane"/>
    <property type="evidence" value="ECO:0007669"/>
    <property type="project" value="TreeGrafter"/>
</dbReference>
<dbReference type="PANTHER" id="PTHR23028:SF131">
    <property type="entry name" value="BLR2367 PROTEIN"/>
    <property type="match status" value="1"/>
</dbReference>
<gene>
    <name evidence="3" type="ORF">RG540_CH38390</name>
</gene>
<dbReference type="HOGENOM" id="CLU_005679_2_3_5"/>
<keyword evidence="1" id="KW-1133">Transmembrane helix</keyword>
<name>A0A068SY27_NEOGA</name>
<feature type="transmembrane region" description="Helical" evidence="1">
    <location>
        <begin position="88"/>
        <end position="108"/>
    </location>
</feature>
<dbReference type="InterPro" id="IPR002656">
    <property type="entry name" value="Acyl_transf_3_dom"/>
</dbReference>
<dbReference type="InterPro" id="IPR050879">
    <property type="entry name" value="Acyltransferase_3"/>
</dbReference>
<feature type="transmembrane region" description="Helical" evidence="1">
    <location>
        <begin position="246"/>
        <end position="267"/>
    </location>
</feature>
<dbReference type="RefSeq" id="WP_038591125.1">
    <property type="nucleotide sequence ID" value="NZ_HG938353.1"/>
</dbReference>
<keyword evidence="4" id="KW-1185">Reference proteome</keyword>
<feature type="transmembrane region" description="Helical" evidence="1">
    <location>
        <begin position="164"/>
        <end position="182"/>
    </location>
</feature>
<dbReference type="GO" id="GO:0016747">
    <property type="term" value="F:acyltransferase activity, transferring groups other than amino-acyl groups"/>
    <property type="evidence" value="ECO:0007669"/>
    <property type="project" value="InterPro"/>
</dbReference>
<reference evidence="4" key="1">
    <citation type="journal article" date="2014" name="BMC Genomics">
        <title>Genome sequencing of two Neorhizobium galegae strains reveals a noeT gene responsible for the unusual acetylation of the nodulation factors.</title>
        <authorList>
            <person name="Osterman J."/>
            <person name="Marsh J."/>
            <person name="Laine P.K."/>
            <person name="Zeng Z."/>
            <person name="Alatalo E."/>
            <person name="Sullivan J.T."/>
            <person name="Young J.P."/>
            <person name="Thomas-Oates J."/>
            <person name="Paulin L."/>
            <person name="Lindstrom K."/>
        </authorList>
    </citation>
    <scope>NUCLEOTIDE SEQUENCE [LARGE SCALE GENOMIC DNA]</scope>
    <source>
        <strain evidence="4">HAMBI 540</strain>
    </source>
</reference>
<dbReference type="PANTHER" id="PTHR23028">
    <property type="entry name" value="ACETYLTRANSFERASE"/>
    <property type="match status" value="1"/>
</dbReference>
<evidence type="ECO:0000313" key="4">
    <source>
        <dbReference type="Proteomes" id="UP000028181"/>
    </source>
</evidence>
<dbReference type="AlphaFoldDB" id="A0A068SY27"/>
<dbReference type="GO" id="GO:0000271">
    <property type="term" value="P:polysaccharide biosynthetic process"/>
    <property type="evidence" value="ECO:0007669"/>
    <property type="project" value="TreeGrafter"/>
</dbReference>
<accession>A0A068SY27</accession>
<keyword evidence="1" id="KW-0472">Membrane</keyword>
<evidence type="ECO:0000313" key="3">
    <source>
        <dbReference type="EMBL" id="CDN49995.1"/>
    </source>
</evidence>
<evidence type="ECO:0000259" key="2">
    <source>
        <dbReference type="Pfam" id="PF01757"/>
    </source>
</evidence>
<feature type="domain" description="Acyltransferase 3" evidence="2">
    <location>
        <begin position="11"/>
        <end position="329"/>
    </location>
</feature>
<keyword evidence="1" id="KW-0812">Transmembrane</keyword>
<protein>
    <submittedName>
        <fullName evidence="3">Putative membrane protein</fullName>
    </submittedName>
</protein>
<feature type="transmembrane region" description="Helical" evidence="1">
    <location>
        <begin position="188"/>
        <end position="207"/>
    </location>
</feature>
<dbReference type="OrthoDB" id="9807745at2"/>
<dbReference type="GeneID" id="24258994"/>
<dbReference type="KEGG" id="ngg:RG540_CH38390"/>
<dbReference type="PATRIC" id="fig|1028800.3.peg.3898"/>
<organism evidence="3 4">
    <name type="scientific">Neorhizobium galegae bv. orientalis str. HAMBI 540</name>
    <dbReference type="NCBI Taxonomy" id="1028800"/>
    <lineage>
        <taxon>Bacteria</taxon>
        <taxon>Pseudomonadati</taxon>
        <taxon>Pseudomonadota</taxon>
        <taxon>Alphaproteobacteria</taxon>
        <taxon>Hyphomicrobiales</taxon>
        <taxon>Rhizobiaceae</taxon>
        <taxon>Rhizobium/Agrobacterium group</taxon>
        <taxon>Neorhizobium</taxon>
    </lineage>
</organism>
<feature type="transmembrane region" description="Helical" evidence="1">
    <location>
        <begin position="274"/>
        <end position="291"/>
    </location>
</feature>
<proteinExistence type="predicted"/>
<dbReference type="Proteomes" id="UP000028181">
    <property type="component" value="Chromosome I"/>
</dbReference>
<dbReference type="Pfam" id="PF01757">
    <property type="entry name" value="Acyl_transf_3"/>
    <property type="match status" value="1"/>
</dbReference>
<feature type="transmembrane region" description="Helical" evidence="1">
    <location>
        <begin position="137"/>
        <end position="157"/>
    </location>
</feature>
<feature type="transmembrane region" description="Helical" evidence="1">
    <location>
        <begin position="50"/>
        <end position="68"/>
    </location>
</feature>
<feature type="transmembrane region" description="Helical" evidence="1">
    <location>
        <begin position="214"/>
        <end position="234"/>
    </location>
</feature>
<sequence>MTAPKTPRLLNLDILRLVSALMVMTFHYGFRMRISGEGAGIGFPELAPLAMWFDTGLLIFFAISGYVITMSAEGRTAYDFAAGRFARLWPTFIVCATITAVVLAVWHVPTLDPPTVKQWLAHVVIISRGLGQPFLDGAYWTIAYEIIFYFWVFLLIATGLFERGWRVVVLAWLAISIVNEAFIGSGAIQKLLITEYSGYFAFGLALYKVRQHASLSSLCVFAAAVCWAIATPFLTEPDFIATYGLSRSAVGLALIGPLALAAVAVCATAPSLRISPALAIGLGGLTYPLYLLHQNIGYAVFARFGTDQNRWLVALVLVAALLFVAWVIATTIEPAARRAIIRAAGHLRDGLGRLRQRTA</sequence>
<feature type="transmembrane region" description="Helical" evidence="1">
    <location>
        <begin position="12"/>
        <end position="30"/>
    </location>
</feature>
<dbReference type="EMBL" id="HG938353">
    <property type="protein sequence ID" value="CDN49995.1"/>
    <property type="molecule type" value="Genomic_DNA"/>
</dbReference>
<dbReference type="eggNOG" id="COG1835">
    <property type="taxonomic scope" value="Bacteria"/>
</dbReference>